<dbReference type="AlphaFoldDB" id="B6WPQ7"/>
<evidence type="ECO:0000313" key="8">
    <source>
        <dbReference type="EMBL" id="EEB35018.1"/>
    </source>
</evidence>
<feature type="transmembrane region" description="Helical" evidence="6">
    <location>
        <begin position="37"/>
        <end position="57"/>
    </location>
</feature>
<keyword evidence="4 6" id="KW-1133">Transmembrane helix</keyword>
<evidence type="ECO:0000256" key="1">
    <source>
        <dbReference type="ARBA" id="ARBA00004651"/>
    </source>
</evidence>
<dbReference type="PANTHER" id="PTHR32322:SF18">
    <property type="entry name" value="S-ADENOSYLMETHIONINE_S-ADENOSYLHOMOCYSTEINE TRANSPORTER"/>
    <property type="match status" value="1"/>
</dbReference>
<dbReference type="Pfam" id="PF00892">
    <property type="entry name" value="EamA"/>
    <property type="match status" value="2"/>
</dbReference>
<feature type="transmembrane region" description="Helical" evidence="6">
    <location>
        <begin position="220"/>
        <end position="240"/>
    </location>
</feature>
<dbReference type="eggNOG" id="COG0697">
    <property type="taxonomic scope" value="Bacteria"/>
</dbReference>
<gene>
    <name evidence="8" type="ORF">DESPIG_00022</name>
</gene>
<evidence type="ECO:0000313" key="9">
    <source>
        <dbReference type="Proteomes" id="UP000003676"/>
    </source>
</evidence>
<evidence type="ECO:0000256" key="5">
    <source>
        <dbReference type="ARBA" id="ARBA00023136"/>
    </source>
</evidence>
<feature type="domain" description="EamA" evidence="7">
    <location>
        <begin position="159"/>
        <end position="293"/>
    </location>
</feature>
<feature type="domain" description="EamA" evidence="7">
    <location>
        <begin position="15"/>
        <end position="144"/>
    </location>
</feature>
<reference evidence="8 9" key="2">
    <citation type="submission" date="2008-10" db="EMBL/GenBank/DDBJ databases">
        <authorList>
            <person name="Fulton L."/>
            <person name="Clifton S."/>
            <person name="Fulton B."/>
            <person name="Xu J."/>
            <person name="Minx P."/>
            <person name="Pepin K.H."/>
            <person name="Johnson M."/>
            <person name="Bhonagiri V."/>
            <person name="Nash W.E."/>
            <person name="Mardis E.R."/>
            <person name="Wilson R.K."/>
        </authorList>
    </citation>
    <scope>NUCLEOTIDE SEQUENCE [LARGE SCALE GENOMIC DNA]</scope>
    <source>
        <strain evidence="8 9">ATCC 29098</strain>
    </source>
</reference>
<evidence type="ECO:0000256" key="4">
    <source>
        <dbReference type="ARBA" id="ARBA00022989"/>
    </source>
</evidence>
<keyword evidence="5 6" id="KW-0472">Membrane</keyword>
<evidence type="ECO:0000259" key="7">
    <source>
        <dbReference type="Pfam" id="PF00892"/>
    </source>
</evidence>
<sequence length="329" mass="35783">MEKIMTTATSRYFALLALTAALWGAQPLLVKITMRELNPSTMTAVRYLLMSITFFALMRWRGLPLLPPLRLMPALLLMGITGVALNNIAQFTGLQLSTVSNATLIATTTPAVTALVALIFLRERLLPIELLGILLSVAGALFLVSKGQIDVLLHISFNKGDLLFFTAQLGWAVYSLTGFRVMRHLPPLTTTAWAGLFGTAGTFIYAALTGQLDVHGVGGTTLACMVYIVWIGGVCAMIFWNMGVKVVGAGQAAIFLNIMPLVGVVLGVTLLGEDFAFREAFGAVGILGGVYILTHSRQIMRRMDQRLIRRARELAAARRQAAEKESRRD</sequence>
<feature type="transmembrane region" description="Helical" evidence="6">
    <location>
        <begin position="128"/>
        <end position="149"/>
    </location>
</feature>
<dbReference type="GO" id="GO:0005886">
    <property type="term" value="C:plasma membrane"/>
    <property type="evidence" value="ECO:0007669"/>
    <property type="project" value="UniProtKB-SubCell"/>
</dbReference>
<feature type="transmembrane region" description="Helical" evidence="6">
    <location>
        <begin position="161"/>
        <end position="179"/>
    </location>
</feature>
<feature type="transmembrane region" description="Helical" evidence="6">
    <location>
        <begin position="69"/>
        <end position="89"/>
    </location>
</feature>
<dbReference type="InterPro" id="IPR000620">
    <property type="entry name" value="EamA_dom"/>
</dbReference>
<dbReference type="Proteomes" id="UP000003676">
    <property type="component" value="Unassembled WGS sequence"/>
</dbReference>
<feature type="transmembrane region" description="Helical" evidence="6">
    <location>
        <begin position="101"/>
        <end position="121"/>
    </location>
</feature>
<dbReference type="InterPro" id="IPR050638">
    <property type="entry name" value="AA-Vitamin_Transporters"/>
</dbReference>
<dbReference type="EMBL" id="ABXU01000001">
    <property type="protein sequence ID" value="EEB35018.1"/>
    <property type="molecule type" value="Genomic_DNA"/>
</dbReference>
<name>B6WPQ7_9BACT</name>
<dbReference type="SUPFAM" id="SSF103481">
    <property type="entry name" value="Multidrug resistance efflux transporter EmrE"/>
    <property type="match status" value="2"/>
</dbReference>
<accession>B6WPQ7</accession>
<feature type="transmembrane region" description="Helical" evidence="6">
    <location>
        <begin position="276"/>
        <end position="294"/>
    </location>
</feature>
<evidence type="ECO:0000256" key="6">
    <source>
        <dbReference type="SAM" id="Phobius"/>
    </source>
</evidence>
<proteinExistence type="predicted"/>
<reference evidence="8 9" key="1">
    <citation type="submission" date="2008-10" db="EMBL/GenBank/DDBJ databases">
        <title>Draft genome sequence of Desulvovibrio piger (ATCC 29098).</title>
        <authorList>
            <person name="Sudarsanam P."/>
            <person name="Ley R."/>
            <person name="Guruge J."/>
            <person name="Turnbaugh P.J."/>
            <person name="Mahowald M."/>
            <person name="Liep D."/>
            <person name="Gordon J."/>
        </authorList>
    </citation>
    <scope>NUCLEOTIDE SEQUENCE [LARGE SCALE GENOMIC DNA]</scope>
    <source>
        <strain evidence="8 9">ATCC 29098</strain>
    </source>
</reference>
<evidence type="ECO:0000256" key="2">
    <source>
        <dbReference type="ARBA" id="ARBA00022475"/>
    </source>
</evidence>
<organism evidence="8 9">
    <name type="scientific">Desulfovibrio piger ATCC 29098</name>
    <dbReference type="NCBI Taxonomy" id="411464"/>
    <lineage>
        <taxon>Bacteria</taxon>
        <taxon>Pseudomonadati</taxon>
        <taxon>Thermodesulfobacteriota</taxon>
        <taxon>Desulfovibrionia</taxon>
        <taxon>Desulfovibrionales</taxon>
        <taxon>Desulfovibrionaceae</taxon>
        <taxon>Desulfovibrio</taxon>
    </lineage>
</organism>
<keyword evidence="3 6" id="KW-0812">Transmembrane</keyword>
<protein>
    <submittedName>
        <fullName evidence="8">Putative membrane protein</fullName>
    </submittedName>
</protein>
<feature type="transmembrane region" description="Helical" evidence="6">
    <location>
        <begin position="191"/>
        <end position="208"/>
    </location>
</feature>
<comment type="caution">
    <text evidence="8">The sequence shown here is derived from an EMBL/GenBank/DDBJ whole genome shotgun (WGS) entry which is preliminary data.</text>
</comment>
<dbReference type="PANTHER" id="PTHR32322">
    <property type="entry name" value="INNER MEMBRANE TRANSPORTER"/>
    <property type="match status" value="1"/>
</dbReference>
<feature type="transmembrane region" description="Helical" evidence="6">
    <location>
        <begin position="252"/>
        <end position="270"/>
    </location>
</feature>
<evidence type="ECO:0000256" key="3">
    <source>
        <dbReference type="ARBA" id="ARBA00022692"/>
    </source>
</evidence>
<dbReference type="InterPro" id="IPR037185">
    <property type="entry name" value="EmrE-like"/>
</dbReference>
<keyword evidence="2" id="KW-1003">Cell membrane</keyword>
<dbReference type="HOGENOM" id="CLU_033863_4_4_7"/>
<comment type="subcellular location">
    <subcellularLocation>
        <location evidence="1">Cell membrane</location>
        <topology evidence="1">Multi-pass membrane protein</topology>
    </subcellularLocation>
</comment>